<proteinExistence type="inferred from homology"/>
<evidence type="ECO:0000256" key="1">
    <source>
        <dbReference type="ARBA" id="ARBA00022679"/>
    </source>
</evidence>
<evidence type="ECO:0000313" key="4">
    <source>
        <dbReference type="EMBL" id="MPM26985.1"/>
    </source>
</evidence>
<evidence type="ECO:0000259" key="3">
    <source>
        <dbReference type="PROSITE" id="PS50305"/>
    </source>
</evidence>
<dbReference type="PROSITE" id="PS50305">
    <property type="entry name" value="SIRTUIN"/>
    <property type="match status" value="1"/>
</dbReference>
<accession>A0A644YEJ5</accession>
<dbReference type="InterPro" id="IPR026590">
    <property type="entry name" value="Ssirtuin_cat_dom"/>
</dbReference>
<dbReference type="Gene3D" id="3.40.50.1220">
    <property type="entry name" value="TPP-binding domain"/>
    <property type="match status" value="1"/>
</dbReference>
<dbReference type="AlphaFoldDB" id="A0A644YEJ5"/>
<dbReference type="EC" id="3.5.1.-" evidence="4"/>
<dbReference type="PANTHER" id="PTHR11085:SF4">
    <property type="entry name" value="NAD-DEPENDENT PROTEIN DEACYLASE"/>
    <property type="match status" value="1"/>
</dbReference>
<dbReference type="PANTHER" id="PTHR11085">
    <property type="entry name" value="NAD-DEPENDENT PROTEIN DEACYLASE SIRTUIN-5, MITOCHONDRIAL-RELATED"/>
    <property type="match status" value="1"/>
</dbReference>
<dbReference type="Gene3D" id="3.30.1600.10">
    <property type="entry name" value="SIR2/SIRT2 'Small Domain"/>
    <property type="match status" value="1"/>
</dbReference>
<dbReference type="InterPro" id="IPR050134">
    <property type="entry name" value="NAD-dep_sirtuin_deacylases"/>
</dbReference>
<dbReference type="GO" id="GO:0036054">
    <property type="term" value="F:protein-malonyllysine demalonylase activity"/>
    <property type="evidence" value="ECO:0007669"/>
    <property type="project" value="InterPro"/>
</dbReference>
<gene>
    <name evidence="4" type="primary">cobB_16</name>
    <name evidence="4" type="ORF">SDC9_73490</name>
</gene>
<keyword evidence="4" id="KW-0378">Hydrolase</keyword>
<dbReference type="InterPro" id="IPR003000">
    <property type="entry name" value="Sirtuin"/>
</dbReference>
<dbReference type="HAMAP" id="MF_01121">
    <property type="entry name" value="Sirtuin_ClassIII"/>
    <property type="match status" value="1"/>
</dbReference>
<dbReference type="InterPro" id="IPR026591">
    <property type="entry name" value="Sirtuin_cat_small_dom_sf"/>
</dbReference>
<dbReference type="Pfam" id="PF02146">
    <property type="entry name" value="SIR2"/>
    <property type="match status" value="1"/>
</dbReference>
<dbReference type="GO" id="GO:0070403">
    <property type="term" value="F:NAD+ binding"/>
    <property type="evidence" value="ECO:0007669"/>
    <property type="project" value="InterPro"/>
</dbReference>
<comment type="caution">
    <text evidence="4">The sequence shown here is derived from an EMBL/GenBank/DDBJ whole genome shotgun (WGS) entry which is preliminary data.</text>
</comment>
<keyword evidence="1" id="KW-0808">Transferase</keyword>
<organism evidence="4">
    <name type="scientific">bioreactor metagenome</name>
    <dbReference type="NCBI Taxonomy" id="1076179"/>
    <lineage>
        <taxon>unclassified sequences</taxon>
        <taxon>metagenomes</taxon>
        <taxon>ecological metagenomes</taxon>
    </lineage>
</organism>
<dbReference type="SUPFAM" id="SSF52467">
    <property type="entry name" value="DHS-like NAD/FAD-binding domain"/>
    <property type="match status" value="1"/>
</dbReference>
<sequence length="231" mass="25181">MNRKKLVMLTGAGVSADSGLETFRASDGLWAKHRIEDVCTPEALQRNPELVLGFYNARRRQLKDVTPNEGHYAAASLESHYDVEIITQNVDNLHERAGSTKVLHLHGELTKCRSMKDPSYVCEVDGDVVVGDLCPKGGQLRPHIVFFGEEVPLLSKAAGIIRQADLVIVAGTSLAVYPAAGLVRHAPPAAEIYVLDPNAPHLGGIRASYIRERFSIAMPLLAQTLKNQAIL</sequence>
<dbReference type="EMBL" id="VSSQ01004878">
    <property type="protein sequence ID" value="MPM26985.1"/>
    <property type="molecule type" value="Genomic_DNA"/>
</dbReference>
<dbReference type="GO" id="GO:0036055">
    <property type="term" value="F:protein-succinyllysine desuccinylase activity"/>
    <property type="evidence" value="ECO:0007669"/>
    <property type="project" value="InterPro"/>
</dbReference>
<feature type="domain" description="Deacetylase sirtuin-type" evidence="3">
    <location>
        <begin position="1"/>
        <end position="228"/>
    </location>
</feature>
<evidence type="ECO:0000256" key="2">
    <source>
        <dbReference type="ARBA" id="ARBA00023027"/>
    </source>
</evidence>
<reference evidence="4" key="1">
    <citation type="submission" date="2019-08" db="EMBL/GenBank/DDBJ databases">
        <authorList>
            <person name="Kucharzyk K."/>
            <person name="Murdoch R.W."/>
            <person name="Higgins S."/>
            <person name="Loffler F."/>
        </authorList>
    </citation>
    <scope>NUCLEOTIDE SEQUENCE</scope>
</reference>
<keyword evidence="2" id="KW-0520">NAD</keyword>
<dbReference type="InterPro" id="IPR027546">
    <property type="entry name" value="Sirtuin_class_III"/>
</dbReference>
<dbReference type="InterPro" id="IPR029035">
    <property type="entry name" value="DHS-like_NAD/FAD-binding_dom"/>
</dbReference>
<dbReference type="GO" id="GO:0017136">
    <property type="term" value="F:histone deacetylase activity, NAD-dependent"/>
    <property type="evidence" value="ECO:0007669"/>
    <property type="project" value="TreeGrafter"/>
</dbReference>
<protein>
    <submittedName>
        <fullName evidence="4">NAD-dependent protein deacylase</fullName>
        <ecNumber evidence="4">3.5.1.-</ecNumber>
    </submittedName>
</protein>
<name>A0A644YEJ5_9ZZZZ</name>